<evidence type="ECO:0000313" key="2">
    <source>
        <dbReference type="EMBL" id="KKM98400.1"/>
    </source>
</evidence>
<dbReference type="SUPFAM" id="SSF51556">
    <property type="entry name" value="Metallo-dependent hydrolases"/>
    <property type="match status" value="1"/>
</dbReference>
<dbReference type="SUPFAM" id="SSF51338">
    <property type="entry name" value="Composite domain of metallo-dependent hydrolases"/>
    <property type="match status" value="1"/>
</dbReference>
<organism evidence="2">
    <name type="scientific">marine sediment metagenome</name>
    <dbReference type="NCBI Taxonomy" id="412755"/>
    <lineage>
        <taxon>unclassified sequences</taxon>
        <taxon>metagenomes</taxon>
        <taxon>ecological metagenomes</taxon>
    </lineage>
</organism>
<comment type="caution">
    <text evidence="2">The sequence shown here is derived from an EMBL/GenBank/DDBJ whole genome shotgun (WGS) entry which is preliminary data.</text>
</comment>
<sequence>KTTAGEQTTSDKHDLVLKNGRILDGSGNPWFKADIALKNGRISKIGRVDEEKADRIIDVKGLIVSPGFIDIHSHSETSMFRDPWIESNIRQGITTEVNGNCGGSPAPRNKKRKARAGRGISKEDIDWSTMDRYFNRLEKHGIAQNMVTLVGHGTVRRYVMDGNHGAPTQKQLDEMKELVREAMIHGAAGLSTGLAYSPGCYAHTDEVVELTKVAAEYGGIYATHLRDFSSKVLGWSGEEGSRYPAIEEAIEIGRRSGIRIVQLSHLSSNSPFSGDPELDEKVHDLIYKSREEGIDVLIDVLPSDWGGIASWPGRSVFSQAYFADGKEKLLERLRDPDQRAVLKEEILTKSPAEMGFENSTHRLLLIRTGKGDGVWIFPPLNGHLKNPEYERKTLDVIAEMKGVDVLDALFDVLIEENGEVCIANKVMEDIKSQLTWSIAMPSTDGGSTAKPGEATRRVRPSAYSGFSDALMWVREKKLVTLEDMIRKMTSLPARALRLWDRGLIREGLWADITVFDPKKVMSLCTYENDARPAYPVGIPYVIVNGVPVIDDNKLTEALPGKVLRHSSA</sequence>
<dbReference type="CDD" id="cd01297">
    <property type="entry name" value="D-aminoacylase"/>
    <property type="match status" value="1"/>
</dbReference>
<dbReference type="Gene3D" id="3.20.20.140">
    <property type="entry name" value="Metal-dependent hydrolases"/>
    <property type="match status" value="2"/>
</dbReference>
<dbReference type="AlphaFoldDB" id="A0A0F9PBQ4"/>
<protein>
    <recommendedName>
        <fullName evidence="1">Amidohydrolase 3 domain-containing protein</fullName>
    </recommendedName>
</protein>
<evidence type="ECO:0000259" key="1">
    <source>
        <dbReference type="Pfam" id="PF07969"/>
    </source>
</evidence>
<proteinExistence type="predicted"/>
<dbReference type="PANTHER" id="PTHR11647:SF1">
    <property type="entry name" value="COLLAPSIN RESPONSE MEDIATOR PROTEIN"/>
    <property type="match status" value="1"/>
</dbReference>
<dbReference type="Pfam" id="PF07969">
    <property type="entry name" value="Amidohydro_3"/>
    <property type="match status" value="2"/>
</dbReference>
<feature type="non-terminal residue" evidence="2">
    <location>
        <position position="1"/>
    </location>
</feature>
<accession>A0A0F9PBQ4</accession>
<feature type="domain" description="Amidohydrolase 3" evidence="1">
    <location>
        <begin position="55"/>
        <end position="247"/>
    </location>
</feature>
<dbReference type="PANTHER" id="PTHR11647">
    <property type="entry name" value="HYDRANTOINASE/DIHYDROPYRIMIDINASE FAMILY MEMBER"/>
    <property type="match status" value="1"/>
</dbReference>
<dbReference type="EMBL" id="LAZR01005623">
    <property type="protein sequence ID" value="KKM98400.1"/>
    <property type="molecule type" value="Genomic_DNA"/>
</dbReference>
<reference evidence="2" key="1">
    <citation type="journal article" date="2015" name="Nature">
        <title>Complex archaea that bridge the gap between prokaryotes and eukaryotes.</title>
        <authorList>
            <person name="Spang A."/>
            <person name="Saw J.H."/>
            <person name="Jorgensen S.L."/>
            <person name="Zaremba-Niedzwiedzka K."/>
            <person name="Martijn J."/>
            <person name="Lind A.E."/>
            <person name="van Eijk R."/>
            <person name="Schleper C."/>
            <person name="Guy L."/>
            <person name="Ettema T.J."/>
        </authorList>
    </citation>
    <scope>NUCLEOTIDE SEQUENCE</scope>
</reference>
<dbReference type="InterPro" id="IPR032466">
    <property type="entry name" value="Metal_Hydrolase"/>
</dbReference>
<name>A0A0F9PBQ4_9ZZZZ</name>
<dbReference type="GO" id="GO:0016812">
    <property type="term" value="F:hydrolase activity, acting on carbon-nitrogen (but not peptide) bonds, in cyclic amides"/>
    <property type="evidence" value="ECO:0007669"/>
    <property type="project" value="TreeGrafter"/>
</dbReference>
<dbReference type="InterPro" id="IPR050378">
    <property type="entry name" value="Metallo-dep_Hydrolases_sf"/>
</dbReference>
<dbReference type="GO" id="GO:0005829">
    <property type="term" value="C:cytosol"/>
    <property type="evidence" value="ECO:0007669"/>
    <property type="project" value="TreeGrafter"/>
</dbReference>
<dbReference type="InterPro" id="IPR013108">
    <property type="entry name" value="Amidohydro_3"/>
</dbReference>
<gene>
    <name evidence="2" type="ORF">LCGC14_1158300</name>
</gene>
<dbReference type="InterPro" id="IPR011059">
    <property type="entry name" value="Metal-dep_hydrolase_composite"/>
</dbReference>
<feature type="domain" description="Amidohydrolase 3" evidence="1">
    <location>
        <begin position="470"/>
        <end position="548"/>
    </location>
</feature>